<evidence type="ECO:0000313" key="3">
    <source>
        <dbReference type="Proteomes" id="UP000699462"/>
    </source>
</evidence>
<accession>A0A8T0D8M3</accession>
<dbReference type="InterPro" id="IPR026703">
    <property type="entry name" value="ERICH2"/>
</dbReference>
<dbReference type="Proteomes" id="UP000699462">
    <property type="component" value="Unassembled WGS sequence"/>
</dbReference>
<feature type="compositionally biased region" description="Low complexity" evidence="1">
    <location>
        <begin position="101"/>
        <end position="118"/>
    </location>
</feature>
<dbReference type="PANTHER" id="PTHR21520:SF2">
    <property type="entry name" value="GLUTAMATE-RICH PROTEIN 2"/>
    <property type="match status" value="1"/>
</dbReference>
<protein>
    <recommendedName>
        <fullName evidence="4">Glutamate-rich protein 2</fullName>
    </recommendedName>
</protein>
<reference evidence="2 3" key="1">
    <citation type="submission" date="2019-07" db="EMBL/GenBank/DDBJ databases">
        <title>Annotation for the trematode Paragonimus westermani.</title>
        <authorList>
            <person name="Choi Y.-J."/>
        </authorList>
    </citation>
    <scope>NUCLEOTIDE SEQUENCE [LARGE SCALE GENOMIC DNA]</scope>
    <source>
        <strain evidence="2">180907_Pwestermani</strain>
    </source>
</reference>
<evidence type="ECO:0008006" key="4">
    <source>
        <dbReference type="Google" id="ProtNLM"/>
    </source>
</evidence>
<feature type="compositionally biased region" description="Acidic residues" evidence="1">
    <location>
        <begin position="88"/>
        <end position="98"/>
    </location>
</feature>
<gene>
    <name evidence="2" type="ORF">P879_11726</name>
</gene>
<dbReference type="PANTHER" id="PTHR21520">
    <property type="entry name" value="GLUTAMATE-RICH PROTEIN 2"/>
    <property type="match status" value="1"/>
</dbReference>
<name>A0A8T0D8M3_9TREM</name>
<dbReference type="AlphaFoldDB" id="A0A8T0D8M3"/>
<proteinExistence type="predicted"/>
<sequence length="131" mass="14579">MSREPSLSCSCGTATNEDAHRDTHLDLFIEFLNCVMEQNFSQALLLCRQILEVEPENQDVKDFFPLLTEAEHMKSTGYFHTSNTSSADDSDSDTADEQDSSKTSSSSESSDCFEYSTSDSESYGGRSKNRS</sequence>
<comment type="caution">
    <text evidence="2">The sequence shown here is derived from an EMBL/GenBank/DDBJ whole genome shotgun (WGS) entry which is preliminary data.</text>
</comment>
<dbReference type="OrthoDB" id="9950633at2759"/>
<evidence type="ECO:0000313" key="2">
    <source>
        <dbReference type="EMBL" id="KAF8563304.1"/>
    </source>
</evidence>
<organism evidence="2 3">
    <name type="scientific">Paragonimus westermani</name>
    <dbReference type="NCBI Taxonomy" id="34504"/>
    <lineage>
        <taxon>Eukaryota</taxon>
        <taxon>Metazoa</taxon>
        <taxon>Spiralia</taxon>
        <taxon>Lophotrochozoa</taxon>
        <taxon>Platyhelminthes</taxon>
        <taxon>Trematoda</taxon>
        <taxon>Digenea</taxon>
        <taxon>Plagiorchiida</taxon>
        <taxon>Troglotremata</taxon>
        <taxon>Troglotrematidae</taxon>
        <taxon>Paragonimus</taxon>
    </lineage>
</organism>
<feature type="region of interest" description="Disordered" evidence="1">
    <location>
        <begin position="78"/>
        <end position="131"/>
    </location>
</feature>
<dbReference type="EMBL" id="JTDF01012565">
    <property type="protein sequence ID" value="KAF8563304.1"/>
    <property type="molecule type" value="Genomic_DNA"/>
</dbReference>
<keyword evidence="3" id="KW-1185">Reference proteome</keyword>
<evidence type="ECO:0000256" key="1">
    <source>
        <dbReference type="SAM" id="MobiDB-lite"/>
    </source>
</evidence>